<evidence type="ECO:0000256" key="4">
    <source>
        <dbReference type="ARBA" id="ARBA00022759"/>
    </source>
</evidence>
<organism evidence="8 9">
    <name type="scientific">Snodgrassella alvi</name>
    <dbReference type="NCBI Taxonomy" id="1196083"/>
    <lineage>
        <taxon>Bacteria</taxon>
        <taxon>Pseudomonadati</taxon>
        <taxon>Pseudomonadota</taxon>
        <taxon>Betaproteobacteria</taxon>
        <taxon>Neisseriales</taxon>
        <taxon>Neisseriaceae</taxon>
        <taxon>Snodgrassella</taxon>
    </lineage>
</organism>
<gene>
    <name evidence="8" type="ORF">RAM05_03990</name>
</gene>
<keyword evidence="4" id="KW-0255">Endonuclease</keyword>
<evidence type="ECO:0000313" key="9">
    <source>
        <dbReference type="Proteomes" id="UP001229773"/>
    </source>
</evidence>
<keyword evidence="3" id="KW-0540">Nuclease</keyword>
<dbReference type="AlphaFoldDB" id="A0ABD7Z3W6"/>
<evidence type="ECO:0000256" key="1">
    <source>
        <dbReference type="ARBA" id="ARBA00006620"/>
    </source>
</evidence>
<keyword evidence="6" id="KW-0694">RNA-binding</keyword>
<evidence type="ECO:0000256" key="5">
    <source>
        <dbReference type="ARBA" id="ARBA00022801"/>
    </source>
</evidence>
<dbReference type="Gene3D" id="3.30.920.30">
    <property type="entry name" value="Hypothetical protein"/>
    <property type="match status" value="1"/>
</dbReference>
<comment type="similarity">
    <text evidence="1">Belongs to the HicA mRNA interferase family.</text>
</comment>
<evidence type="ECO:0000313" key="8">
    <source>
        <dbReference type="EMBL" id="WLS99163.1"/>
    </source>
</evidence>
<dbReference type="EMBL" id="CP132375">
    <property type="protein sequence ID" value="WLS99163.1"/>
    <property type="molecule type" value="Genomic_DNA"/>
</dbReference>
<dbReference type="Proteomes" id="UP001229773">
    <property type="component" value="Chromosome"/>
</dbReference>
<keyword evidence="5" id="KW-0378">Hydrolase</keyword>
<proteinExistence type="inferred from homology"/>
<dbReference type="RefSeq" id="WP_025330116.1">
    <property type="nucleotide sequence ID" value="NZ_CP132375.1"/>
</dbReference>
<evidence type="ECO:0000256" key="3">
    <source>
        <dbReference type="ARBA" id="ARBA00022722"/>
    </source>
</evidence>
<reference evidence="8 9" key="1">
    <citation type="submission" date="2023-08" db="EMBL/GenBank/DDBJ databases">
        <title>Complete genome sequences of 12 bacterial strains from the honey bee gut, resolved with long-read nanopore sequencing.</title>
        <authorList>
            <person name="Kwong W.K."/>
            <person name="Acheampong S."/>
            <person name="Polat M.F."/>
        </authorList>
    </citation>
    <scope>NUCLEOTIDE SEQUENCE [LARGE SCALE GENOMIC DNA]</scope>
    <source>
        <strain evidence="9">wkB9</strain>
    </source>
</reference>
<accession>A0ABD7Z3W6</accession>
<dbReference type="GO" id="GO:0003723">
    <property type="term" value="F:RNA binding"/>
    <property type="evidence" value="ECO:0007669"/>
    <property type="project" value="UniProtKB-KW"/>
</dbReference>
<dbReference type="InterPro" id="IPR012933">
    <property type="entry name" value="HicA_mRNA_interferase"/>
</dbReference>
<name>A0ABD7Z3W6_9NEIS</name>
<dbReference type="GO" id="GO:0004519">
    <property type="term" value="F:endonuclease activity"/>
    <property type="evidence" value="ECO:0007669"/>
    <property type="project" value="UniProtKB-KW"/>
</dbReference>
<dbReference type="InterPro" id="IPR038570">
    <property type="entry name" value="HicA_sf"/>
</dbReference>
<evidence type="ECO:0000256" key="7">
    <source>
        <dbReference type="ARBA" id="ARBA00023016"/>
    </source>
</evidence>
<protein>
    <submittedName>
        <fullName evidence="8">Type II toxin-antitoxin system HicA family toxin</fullName>
    </submittedName>
</protein>
<dbReference type="SUPFAM" id="SSF54786">
    <property type="entry name" value="YcfA/nrd intein domain"/>
    <property type="match status" value="1"/>
</dbReference>
<sequence>MKIQKFLNLLISQGVKTKDGTKHIKLYYNGKQSTLPRHPSKEIPKRLVEKIKKQLGL</sequence>
<evidence type="ECO:0000256" key="6">
    <source>
        <dbReference type="ARBA" id="ARBA00022884"/>
    </source>
</evidence>
<dbReference type="GO" id="GO:0016787">
    <property type="term" value="F:hydrolase activity"/>
    <property type="evidence" value="ECO:0007669"/>
    <property type="project" value="UniProtKB-KW"/>
</dbReference>
<dbReference type="GeneID" id="32536501"/>
<keyword evidence="7" id="KW-0346">Stress response</keyword>
<dbReference type="Pfam" id="PF07927">
    <property type="entry name" value="HicA_toxin"/>
    <property type="match status" value="1"/>
</dbReference>
<keyword evidence="2" id="KW-1277">Toxin-antitoxin system</keyword>
<evidence type="ECO:0000256" key="2">
    <source>
        <dbReference type="ARBA" id="ARBA00022649"/>
    </source>
</evidence>